<dbReference type="PANTHER" id="PTHR46577">
    <property type="entry name" value="HTH-TYPE TRANSCRIPTIONAL REGULATORY PROTEIN GABR"/>
    <property type="match status" value="1"/>
</dbReference>
<comment type="similarity">
    <text evidence="1">In the C-terminal section; belongs to the class-I pyridoxal-phosphate-dependent aminotransferase family.</text>
</comment>
<dbReference type="InterPro" id="IPR036388">
    <property type="entry name" value="WH-like_DNA-bd_sf"/>
</dbReference>
<dbReference type="SMART" id="SM00345">
    <property type="entry name" value="HTH_GNTR"/>
    <property type="match status" value="1"/>
</dbReference>
<keyword evidence="5" id="KW-0804">Transcription</keyword>
<dbReference type="InterPro" id="IPR015424">
    <property type="entry name" value="PyrdxlP-dep_Trfase"/>
</dbReference>
<dbReference type="STRING" id="1079859.SAMN04515674_1128"/>
<dbReference type="PANTHER" id="PTHR46577:SF1">
    <property type="entry name" value="HTH-TYPE TRANSCRIPTIONAL REGULATORY PROTEIN GABR"/>
    <property type="match status" value="1"/>
</dbReference>
<dbReference type="GO" id="GO:0030170">
    <property type="term" value="F:pyridoxal phosphate binding"/>
    <property type="evidence" value="ECO:0007669"/>
    <property type="project" value="InterPro"/>
</dbReference>
<evidence type="ECO:0000313" key="7">
    <source>
        <dbReference type="EMBL" id="SFQ20077.1"/>
    </source>
</evidence>
<dbReference type="SUPFAM" id="SSF46785">
    <property type="entry name" value="Winged helix' DNA-binding domain"/>
    <property type="match status" value="1"/>
</dbReference>
<accession>A0A1I5WKI6</accession>
<dbReference type="InterPro" id="IPR051446">
    <property type="entry name" value="HTH_trans_reg/aminotransferase"/>
</dbReference>
<dbReference type="Pfam" id="PF00392">
    <property type="entry name" value="GntR"/>
    <property type="match status" value="1"/>
</dbReference>
<dbReference type="InterPro" id="IPR004839">
    <property type="entry name" value="Aminotransferase_I/II_large"/>
</dbReference>
<evidence type="ECO:0000256" key="2">
    <source>
        <dbReference type="ARBA" id="ARBA00022898"/>
    </source>
</evidence>
<evidence type="ECO:0000256" key="3">
    <source>
        <dbReference type="ARBA" id="ARBA00023015"/>
    </source>
</evidence>
<keyword evidence="4" id="KW-0238">DNA-binding</keyword>
<dbReference type="GO" id="GO:0003700">
    <property type="term" value="F:DNA-binding transcription factor activity"/>
    <property type="evidence" value="ECO:0007669"/>
    <property type="project" value="InterPro"/>
</dbReference>
<proteinExistence type="inferred from homology"/>
<dbReference type="InterPro" id="IPR015421">
    <property type="entry name" value="PyrdxlP-dep_Trfase_major"/>
</dbReference>
<evidence type="ECO:0000259" key="6">
    <source>
        <dbReference type="PROSITE" id="PS50949"/>
    </source>
</evidence>
<gene>
    <name evidence="7" type="ORF">SAMN04515674_1128</name>
</gene>
<protein>
    <submittedName>
        <fullName evidence="7">GntR family transcriptional regulator / MocR family aminotransferase</fullName>
    </submittedName>
</protein>
<dbReference type="Gene3D" id="1.10.10.10">
    <property type="entry name" value="Winged helix-like DNA-binding domain superfamily/Winged helix DNA-binding domain"/>
    <property type="match status" value="1"/>
</dbReference>
<dbReference type="InterPro" id="IPR000524">
    <property type="entry name" value="Tscrpt_reg_HTH_GntR"/>
</dbReference>
<dbReference type="Proteomes" id="UP000199306">
    <property type="component" value="Unassembled WGS sequence"/>
</dbReference>
<dbReference type="SUPFAM" id="SSF53383">
    <property type="entry name" value="PLP-dependent transferases"/>
    <property type="match status" value="1"/>
</dbReference>
<keyword evidence="2" id="KW-0663">Pyridoxal phosphate</keyword>
<dbReference type="Pfam" id="PF00155">
    <property type="entry name" value="Aminotran_1_2"/>
    <property type="match status" value="1"/>
</dbReference>
<organism evidence="7 8">
    <name type="scientific">Pseudarcicella hirudinis</name>
    <dbReference type="NCBI Taxonomy" id="1079859"/>
    <lineage>
        <taxon>Bacteria</taxon>
        <taxon>Pseudomonadati</taxon>
        <taxon>Bacteroidota</taxon>
        <taxon>Cytophagia</taxon>
        <taxon>Cytophagales</taxon>
        <taxon>Flectobacillaceae</taxon>
        <taxon>Pseudarcicella</taxon>
    </lineage>
</organism>
<dbReference type="AlphaFoldDB" id="A0A1I5WKI6"/>
<sequence length="506" mass="57846">MDGYSNPILINHVVQMDIPFKSLINFDKSSDLPVYRQIANSFIQNIQTGRIPTSSRLIGTRQLADLLGVHRKTVIAAFEELNSQGWIEMIPRKGTFVIKNLPEIKPVSFQEMERYMGCNLKNAGFYFEKSKIVIPEVITQKLAFNDGLPDVRLAPREELAKLYNFYFKNGEPSVFQYAHVQGNSHFREVFARILNETRSLSVSKENILSTRGSQMAIYLVGKALIKPNDEIIVGELSYRAATLTLTALGANINTIPVDGDGLVVEAIEEICLRKTIRAIYVTSHHYHPTTVTLKPERRLKLLALAERFRFAIIEDDYDYDFHYTNNPILPLASADKSGLVIYIGSFTKWLAPTFRIGYVVASEDFIQELSKWRRIIDRQSDTIMELCLADMIENGTLKRHAIRSLKVYHERRDFACEQLKSELGERIEFRKPDGGMAIWANFDKKYPLSELAPNCRKYGLYLHDGETFRSENGNLNACRMGFASMNIQEMGEAIRILRKTMDNMSI</sequence>
<dbReference type="EMBL" id="FOXH01000012">
    <property type="protein sequence ID" value="SFQ20077.1"/>
    <property type="molecule type" value="Genomic_DNA"/>
</dbReference>
<keyword evidence="8" id="KW-1185">Reference proteome</keyword>
<evidence type="ECO:0000256" key="1">
    <source>
        <dbReference type="ARBA" id="ARBA00005384"/>
    </source>
</evidence>
<feature type="domain" description="HTH gntR-type" evidence="6">
    <location>
        <begin position="32"/>
        <end position="100"/>
    </location>
</feature>
<dbReference type="PROSITE" id="PS50949">
    <property type="entry name" value="HTH_GNTR"/>
    <property type="match status" value="1"/>
</dbReference>
<dbReference type="CDD" id="cd00609">
    <property type="entry name" value="AAT_like"/>
    <property type="match status" value="1"/>
</dbReference>
<dbReference type="CDD" id="cd07377">
    <property type="entry name" value="WHTH_GntR"/>
    <property type="match status" value="1"/>
</dbReference>
<dbReference type="GO" id="GO:0003677">
    <property type="term" value="F:DNA binding"/>
    <property type="evidence" value="ECO:0007669"/>
    <property type="project" value="UniProtKB-KW"/>
</dbReference>
<evidence type="ECO:0000313" key="8">
    <source>
        <dbReference type="Proteomes" id="UP000199306"/>
    </source>
</evidence>
<evidence type="ECO:0000256" key="4">
    <source>
        <dbReference type="ARBA" id="ARBA00023125"/>
    </source>
</evidence>
<dbReference type="GO" id="GO:0008483">
    <property type="term" value="F:transaminase activity"/>
    <property type="evidence" value="ECO:0007669"/>
    <property type="project" value="UniProtKB-KW"/>
</dbReference>
<dbReference type="Gene3D" id="3.40.640.10">
    <property type="entry name" value="Type I PLP-dependent aspartate aminotransferase-like (Major domain)"/>
    <property type="match status" value="1"/>
</dbReference>
<dbReference type="InterPro" id="IPR036390">
    <property type="entry name" value="WH_DNA-bd_sf"/>
</dbReference>
<keyword evidence="7" id="KW-0032">Aminotransferase</keyword>
<evidence type="ECO:0000256" key="5">
    <source>
        <dbReference type="ARBA" id="ARBA00023163"/>
    </source>
</evidence>
<keyword evidence="7" id="KW-0808">Transferase</keyword>
<name>A0A1I5WKI6_9BACT</name>
<keyword evidence="3" id="KW-0805">Transcription regulation</keyword>
<reference evidence="7 8" key="1">
    <citation type="submission" date="2016-10" db="EMBL/GenBank/DDBJ databases">
        <authorList>
            <person name="de Groot N.N."/>
        </authorList>
    </citation>
    <scope>NUCLEOTIDE SEQUENCE [LARGE SCALE GENOMIC DNA]</scope>
    <source>
        <strain evidence="8">E92,LMG 26720,CCM 7988</strain>
    </source>
</reference>